<evidence type="ECO:0000256" key="1">
    <source>
        <dbReference type="ARBA" id="ARBA00012528"/>
    </source>
</evidence>
<sequence length="526" mass="59901">MAAISVSQIVKEALTEIKNRHLMLTPENYTDIFNEISKKYGFVTEESRKIEKYISRLSLEYRNQASNLNIKTIDEFVAFMTARLVRNSSQQNTQTSAIDENIFKSLNSFARRVLQAITVLHNKNAKILAEDGMKLLAQKYDDKDLDTMREKWFKFIDSYNPEFLDFLKYYGVRSFDDLPMMSKELENFLTLKQDRSSIALIADLIMFALEPSITNELTSELNELKNEITQNPTLLETQELRDKIKGFVERRIEEDKAEIKQQIGSLNDVLESIGDKISEIVISSNLSSQKMQNIRQNIKDISLNTNTIGQVKNMILEVANALEIESQEFGIEMSNNQATISDLQNRVSSLEKELEAAKLESQEDYLTKVATKRALMKELDKIESSYKRYGHDYSLCFVDIDFFKNINDNYGHDAGDIILSTVAKILKKNLRDIDFVGRYGGEEFVILLPSASLKDAVKCADKLRVMIDGFKFIYKTDRIKVSISSGVATRGANASSALTLEAADKMLYAAKQGGRNQVMPKIIDEI</sequence>
<reference evidence="5 6" key="1">
    <citation type="submission" date="2021-04" db="EMBL/GenBank/DDBJ databases">
        <title>Molecular and phenotypic characterization and identification of bacterial isolates recovered from the Anatolian ground squirrels (Spermophilus xanthoprymnus) and which have the potential to form a new species in the Campylobacter genus.</title>
        <authorList>
            <person name="Aydin F."/>
            <person name="Abay S."/>
            <person name="Kayman T."/>
            <person name="Karakaya E."/>
            <person name="Mustak H.K."/>
            <person name="Mustak I.B."/>
            <person name="Bilgin N."/>
            <person name="Duzler A."/>
            <person name="Sahin O."/>
            <person name="Guran O."/>
            <person name="Saticioglu I.B."/>
        </authorList>
    </citation>
    <scope>NUCLEOTIDE SEQUENCE [LARGE SCALE GENOMIC DNA]</scope>
    <source>
        <strain evidence="6">faydin-G24</strain>
    </source>
</reference>
<keyword evidence="3" id="KW-0175">Coiled coil</keyword>
<dbReference type="PANTHER" id="PTHR45138">
    <property type="entry name" value="REGULATORY COMPONENTS OF SENSORY TRANSDUCTION SYSTEM"/>
    <property type="match status" value="1"/>
</dbReference>
<evidence type="ECO:0000259" key="4">
    <source>
        <dbReference type="PROSITE" id="PS50887"/>
    </source>
</evidence>
<evidence type="ECO:0000313" key="6">
    <source>
        <dbReference type="Proteomes" id="UP000682951"/>
    </source>
</evidence>
<dbReference type="EC" id="2.7.7.65" evidence="1"/>
<comment type="catalytic activity">
    <reaction evidence="2">
        <text>2 GTP = 3',3'-c-di-GMP + 2 diphosphate</text>
        <dbReference type="Rhea" id="RHEA:24898"/>
        <dbReference type="ChEBI" id="CHEBI:33019"/>
        <dbReference type="ChEBI" id="CHEBI:37565"/>
        <dbReference type="ChEBI" id="CHEBI:58805"/>
        <dbReference type="EC" id="2.7.7.65"/>
    </reaction>
</comment>
<name>A0ABS5HHZ8_9BACT</name>
<dbReference type="InterPro" id="IPR050469">
    <property type="entry name" value="Diguanylate_Cyclase"/>
</dbReference>
<dbReference type="InterPro" id="IPR000160">
    <property type="entry name" value="GGDEF_dom"/>
</dbReference>
<dbReference type="EMBL" id="JAGSSW010000003">
    <property type="protein sequence ID" value="MBR8463753.1"/>
    <property type="molecule type" value="Genomic_DNA"/>
</dbReference>
<dbReference type="GO" id="GO:0052621">
    <property type="term" value="F:diguanylate cyclase activity"/>
    <property type="evidence" value="ECO:0007669"/>
    <property type="project" value="UniProtKB-EC"/>
</dbReference>
<dbReference type="NCBIfam" id="TIGR00254">
    <property type="entry name" value="GGDEF"/>
    <property type="match status" value="1"/>
</dbReference>
<keyword evidence="5" id="KW-0548">Nucleotidyltransferase</keyword>
<accession>A0ABS5HHZ8</accession>
<dbReference type="InterPro" id="IPR043128">
    <property type="entry name" value="Rev_trsase/Diguanyl_cyclase"/>
</dbReference>
<protein>
    <recommendedName>
        <fullName evidence="1">diguanylate cyclase</fullName>
        <ecNumber evidence="1">2.7.7.65</ecNumber>
    </recommendedName>
</protein>
<dbReference type="SUPFAM" id="SSF55073">
    <property type="entry name" value="Nucleotide cyclase"/>
    <property type="match status" value="1"/>
</dbReference>
<keyword evidence="6" id="KW-1185">Reference proteome</keyword>
<dbReference type="Gene3D" id="3.30.70.270">
    <property type="match status" value="1"/>
</dbReference>
<dbReference type="RefSeq" id="WP_212141826.1">
    <property type="nucleotide sequence ID" value="NZ_JAGSSW010000003.1"/>
</dbReference>
<organism evidence="5 6">
    <name type="scientific">Campylobacter anatolicus</name>
    <dbReference type="NCBI Taxonomy" id="2829105"/>
    <lineage>
        <taxon>Bacteria</taxon>
        <taxon>Pseudomonadati</taxon>
        <taxon>Campylobacterota</taxon>
        <taxon>Epsilonproteobacteria</taxon>
        <taxon>Campylobacterales</taxon>
        <taxon>Campylobacteraceae</taxon>
        <taxon>Campylobacter</taxon>
    </lineage>
</organism>
<dbReference type="InterPro" id="IPR029787">
    <property type="entry name" value="Nucleotide_cyclase"/>
</dbReference>
<dbReference type="Proteomes" id="UP000682951">
    <property type="component" value="Unassembled WGS sequence"/>
</dbReference>
<dbReference type="PANTHER" id="PTHR45138:SF9">
    <property type="entry name" value="DIGUANYLATE CYCLASE DGCM-RELATED"/>
    <property type="match status" value="1"/>
</dbReference>
<dbReference type="Pfam" id="PF00990">
    <property type="entry name" value="GGDEF"/>
    <property type="match status" value="1"/>
</dbReference>
<keyword evidence="5" id="KW-0808">Transferase</keyword>
<comment type="caution">
    <text evidence="5">The sequence shown here is derived from an EMBL/GenBank/DDBJ whole genome shotgun (WGS) entry which is preliminary data.</text>
</comment>
<evidence type="ECO:0000256" key="3">
    <source>
        <dbReference type="SAM" id="Coils"/>
    </source>
</evidence>
<feature type="coiled-coil region" evidence="3">
    <location>
        <begin position="333"/>
        <end position="360"/>
    </location>
</feature>
<dbReference type="SMART" id="SM00267">
    <property type="entry name" value="GGDEF"/>
    <property type="match status" value="1"/>
</dbReference>
<feature type="domain" description="GGDEF" evidence="4">
    <location>
        <begin position="391"/>
        <end position="523"/>
    </location>
</feature>
<proteinExistence type="predicted"/>
<evidence type="ECO:0000256" key="2">
    <source>
        <dbReference type="ARBA" id="ARBA00034247"/>
    </source>
</evidence>
<dbReference type="PROSITE" id="PS50887">
    <property type="entry name" value="GGDEF"/>
    <property type="match status" value="1"/>
</dbReference>
<dbReference type="CDD" id="cd01949">
    <property type="entry name" value="GGDEF"/>
    <property type="match status" value="1"/>
</dbReference>
<evidence type="ECO:0000313" key="5">
    <source>
        <dbReference type="EMBL" id="MBR8463753.1"/>
    </source>
</evidence>
<gene>
    <name evidence="5" type="ORF">KDD93_04080</name>
</gene>